<name>A0AA88LDY4_ARTSF</name>
<dbReference type="AlphaFoldDB" id="A0AA88LDY4"/>
<keyword evidence="2" id="KW-1185">Reference proteome</keyword>
<reference evidence="1" key="1">
    <citation type="submission" date="2023-07" db="EMBL/GenBank/DDBJ databases">
        <title>Chromosome-level genome assembly of Artemia franciscana.</title>
        <authorList>
            <person name="Jo E."/>
        </authorList>
    </citation>
    <scope>NUCLEOTIDE SEQUENCE</scope>
    <source>
        <tissue evidence="1">Whole body</tissue>
    </source>
</reference>
<evidence type="ECO:0000313" key="2">
    <source>
        <dbReference type="Proteomes" id="UP001187531"/>
    </source>
</evidence>
<sequence>MNQVVERHLKTRCLGHAIAEDLKSGILNATDGSSLSLSKLLTLSSDGPNVNRKQFILMECEKRKVTNGDGLLDVGTCRIQSMYNTFCKSLEEVGETCSDLIVNVYYFFREWPARREDYSKIQQKTGVPRSNFVKHVHT</sequence>
<dbReference type="EMBL" id="JAVRJZ010000001">
    <property type="protein sequence ID" value="KAK2727963.1"/>
    <property type="molecule type" value="Genomic_DNA"/>
</dbReference>
<comment type="caution">
    <text evidence="1">The sequence shown here is derived from an EMBL/GenBank/DDBJ whole genome shotgun (WGS) entry which is preliminary data.</text>
</comment>
<protein>
    <submittedName>
        <fullName evidence="1">Uncharacterized protein</fullName>
    </submittedName>
</protein>
<gene>
    <name evidence="1" type="ORF">QYM36_008438</name>
</gene>
<evidence type="ECO:0000313" key="1">
    <source>
        <dbReference type="EMBL" id="KAK2727963.1"/>
    </source>
</evidence>
<accession>A0AA88LDY4</accession>
<organism evidence="1 2">
    <name type="scientific">Artemia franciscana</name>
    <name type="common">Brine shrimp</name>
    <name type="synonym">Artemia sanfranciscana</name>
    <dbReference type="NCBI Taxonomy" id="6661"/>
    <lineage>
        <taxon>Eukaryota</taxon>
        <taxon>Metazoa</taxon>
        <taxon>Ecdysozoa</taxon>
        <taxon>Arthropoda</taxon>
        <taxon>Crustacea</taxon>
        <taxon>Branchiopoda</taxon>
        <taxon>Anostraca</taxon>
        <taxon>Artemiidae</taxon>
        <taxon>Artemia</taxon>
    </lineage>
</organism>
<proteinExistence type="predicted"/>
<dbReference type="Proteomes" id="UP001187531">
    <property type="component" value="Unassembled WGS sequence"/>
</dbReference>